<evidence type="ECO:0000256" key="1">
    <source>
        <dbReference type="ARBA" id="ARBA00004651"/>
    </source>
</evidence>
<dbReference type="SUPFAM" id="SSF161098">
    <property type="entry name" value="MetI-like"/>
    <property type="match status" value="1"/>
</dbReference>
<keyword evidence="3" id="KW-1003">Cell membrane</keyword>
<dbReference type="InterPro" id="IPR051322">
    <property type="entry name" value="AA_ABC_Transporter_Permease"/>
</dbReference>
<dbReference type="CDD" id="cd06261">
    <property type="entry name" value="TM_PBP2"/>
    <property type="match status" value="1"/>
</dbReference>
<accession>K1LBH7</accession>
<feature type="transmembrane region" description="Helical" evidence="7">
    <location>
        <begin position="191"/>
        <end position="211"/>
    </location>
</feature>
<dbReference type="InterPro" id="IPR000515">
    <property type="entry name" value="MetI-like"/>
</dbReference>
<organism evidence="9 10">
    <name type="scientific">Facklamia hominis CCUG 36813</name>
    <dbReference type="NCBI Taxonomy" id="883111"/>
    <lineage>
        <taxon>Bacteria</taxon>
        <taxon>Bacillati</taxon>
        <taxon>Bacillota</taxon>
        <taxon>Bacilli</taxon>
        <taxon>Lactobacillales</taxon>
        <taxon>Aerococcaceae</taxon>
        <taxon>Facklamia</taxon>
    </lineage>
</organism>
<evidence type="ECO:0000256" key="3">
    <source>
        <dbReference type="ARBA" id="ARBA00022475"/>
    </source>
</evidence>
<evidence type="ECO:0000256" key="5">
    <source>
        <dbReference type="ARBA" id="ARBA00022989"/>
    </source>
</evidence>
<keyword evidence="4 7" id="KW-0812">Transmembrane</keyword>
<feature type="transmembrane region" description="Helical" evidence="7">
    <location>
        <begin position="86"/>
        <end position="109"/>
    </location>
</feature>
<comment type="caution">
    <text evidence="9">The sequence shown here is derived from an EMBL/GenBank/DDBJ whole genome shotgun (WGS) entry which is preliminary data.</text>
</comment>
<dbReference type="GO" id="GO:0048473">
    <property type="term" value="P:D-methionine transmembrane transport"/>
    <property type="evidence" value="ECO:0007669"/>
    <property type="project" value="TreeGrafter"/>
</dbReference>
<dbReference type="HOGENOM" id="CLU_077375_0_0_9"/>
<keyword evidence="10" id="KW-1185">Reference proteome</keyword>
<dbReference type="Gene3D" id="1.10.3720.10">
    <property type="entry name" value="MetI-like"/>
    <property type="match status" value="1"/>
</dbReference>
<evidence type="ECO:0000313" key="10">
    <source>
        <dbReference type="Proteomes" id="UP000004465"/>
    </source>
</evidence>
<evidence type="ECO:0000256" key="6">
    <source>
        <dbReference type="ARBA" id="ARBA00023136"/>
    </source>
</evidence>
<dbReference type="Proteomes" id="UP000004465">
    <property type="component" value="Unassembled WGS sequence"/>
</dbReference>
<evidence type="ECO:0000259" key="8">
    <source>
        <dbReference type="PROSITE" id="PS50928"/>
    </source>
</evidence>
<dbReference type="PATRIC" id="fig|883111.3.peg.1408"/>
<reference evidence="9 10" key="1">
    <citation type="submission" date="2012-07" db="EMBL/GenBank/DDBJ databases">
        <title>The Genome Sequence of Facklamia hominis CCUG 36813.</title>
        <authorList>
            <consortium name="The Broad Institute Genome Sequencing Platform"/>
            <person name="Earl A."/>
            <person name="Ward D."/>
            <person name="Feldgarden M."/>
            <person name="Gevers D."/>
            <person name="Huys G."/>
            <person name="Walker B."/>
            <person name="Young S.K."/>
            <person name="Zeng Q."/>
            <person name="Gargeya S."/>
            <person name="Fitzgerald M."/>
            <person name="Haas B."/>
            <person name="Abouelleil A."/>
            <person name="Alvarado L."/>
            <person name="Arachchi H.M."/>
            <person name="Berlin A.M."/>
            <person name="Chapman S.B."/>
            <person name="Goldberg J."/>
            <person name="Griggs A."/>
            <person name="Gujja S."/>
            <person name="Hansen M."/>
            <person name="Howarth C."/>
            <person name="Imamovic A."/>
            <person name="Larimer J."/>
            <person name="McCowen C."/>
            <person name="Montmayeur A."/>
            <person name="Murphy C."/>
            <person name="Neiman D."/>
            <person name="Pearson M."/>
            <person name="Priest M."/>
            <person name="Roberts A."/>
            <person name="Saif S."/>
            <person name="Shea T."/>
            <person name="Sisk P."/>
            <person name="Sykes S."/>
            <person name="Wortman J."/>
            <person name="Nusbaum C."/>
            <person name="Birren B."/>
        </authorList>
    </citation>
    <scope>NUCLEOTIDE SEQUENCE [LARGE SCALE GENOMIC DNA]</scope>
    <source>
        <strain evidence="9 10">CCUG 36813</strain>
    </source>
</reference>
<feature type="transmembrane region" description="Helical" evidence="7">
    <location>
        <begin position="56"/>
        <end position="80"/>
    </location>
</feature>
<keyword evidence="2 7" id="KW-0813">Transport</keyword>
<comment type="subcellular location">
    <subcellularLocation>
        <location evidence="1 7">Cell membrane</location>
        <topology evidence="1 7">Multi-pass membrane protein</topology>
    </subcellularLocation>
</comment>
<dbReference type="Pfam" id="PF00528">
    <property type="entry name" value="BPD_transp_1"/>
    <property type="match status" value="1"/>
</dbReference>
<keyword evidence="6 7" id="KW-0472">Membrane</keyword>
<dbReference type="STRING" id="883111.HMPREF9706_01396"/>
<evidence type="ECO:0000256" key="4">
    <source>
        <dbReference type="ARBA" id="ARBA00022692"/>
    </source>
</evidence>
<protein>
    <recommendedName>
        <fullName evidence="8">ABC transmembrane type-1 domain-containing protein</fullName>
    </recommendedName>
</protein>
<evidence type="ECO:0000256" key="2">
    <source>
        <dbReference type="ARBA" id="ARBA00022448"/>
    </source>
</evidence>
<gene>
    <name evidence="9" type="ORF">HMPREF9706_01396</name>
</gene>
<name>K1LBH7_9LACT</name>
<feature type="domain" description="ABC transmembrane type-1" evidence="8">
    <location>
        <begin position="16"/>
        <end position="211"/>
    </location>
</feature>
<keyword evidence="5 7" id="KW-1133">Transmembrane helix</keyword>
<dbReference type="GO" id="GO:0005886">
    <property type="term" value="C:plasma membrane"/>
    <property type="evidence" value="ECO:0007669"/>
    <property type="project" value="UniProtKB-SubCell"/>
</dbReference>
<dbReference type="InterPro" id="IPR035906">
    <property type="entry name" value="MetI-like_sf"/>
</dbReference>
<dbReference type="PANTHER" id="PTHR30450">
    <property type="entry name" value="ABC TRANSPORTER PERMEASE"/>
    <property type="match status" value="1"/>
</dbReference>
<evidence type="ECO:0000256" key="7">
    <source>
        <dbReference type="RuleBase" id="RU363032"/>
    </source>
</evidence>
<sequence length="219" mass="23386">MSEGVEYINKLVIPALGETLYMVSMSIIFSTLIGAIISMIMVVTNPTVGLKPNRKIYMLLDTIVNIIRSFPFLILLVSIIPFTRFVVGTSIGTNAAIVPLTITASPFLARLFESSLLSINSAVIEAAQSFGATTLQILFKVMMVEAVPLLVSNITMSVISLLGASAAAGAVGAGGLGSVALTYGYQNFNDTIMYSTVVVLIVIVQLIQYLGTKIYNHVK</sequence>
<dbReference type="RefSeq" id="WP_006908706.1">
    <property type="nucleotide sequence ID" value="NZ_JH932292.1"/>
</dbReference>
<feature type="transmembrane region" description="Helical" evidence="7">
    <location>
        <begin position="146"/>
        <end position="171"/>
    </location>
</feature>
<dbReference type="EMBL" id="AGZD01000009">
    <property type="protein sequence ID" value="EKB53960.1"/>
    <property type="molecule type" value="Genomic_DNA"/>
</dbReference>
<comment type="similarity">
    <text evidence="7">Belongs to the binding-protein-dependent transport system permease family.</text>
</comment>
<dbReference type="AlphaFoldDB" id="K1LBH7"/>
<dbReference type="OrthoDB" id="9793490at2"/>
<proteinExistence type="inferred from homology"/>
<evidence type="ECO:0000313" key="9">
    <source>
        <dbReference type="EMBL" id="EKB53960.1"/>
    </source>
</evidence>
<dbReference type="PANTHER" id="PTHR30450:SF14">
    <property type="entry name" value="TRANSPORTER, PERMEASE PROTEIN, PUTATIVE-RELATED"/>
    <property type="match status" value="1"/>
</dbReference>
<feature type="transmembrane region" description="Helical" evidence="7">
    <location>
        <begin position="20"/>
        <end position="44"/>
    </location>
</feature>
<dbReference type="PROSITE" id="PS50928">
    <property type="entry name" value="ABC_TM1"/>
    <property type="match status" value="1"/>
</dbReference>